<protein>
    <recommendedName>
        <fullName evidence="1">Gfo/Idh/MocA-like oxidoreductase N-terminal domain-containing protein</fullName>
    </recommendedName>
</protein>
<evidence type="ECO:0000259" key="1">
    <source>
        <dbReference type="Pfam" id="PF01408"/>
    </source>
</evidence>
<name>A0A212JXQ2_9BACT</name>
<dbReference type="RefSeq" id="WP_296942863.1">
    <property type="nucleotide sequence ID" value="NZ_LT599032.1"/>
</dbReference>
<gene>
    <name evidence="2" type="ORF">KL86DYS1_30785</name>
</gene>
<feature type="domain" description="Gfo/Idh/MocA-like oxidoreductase N-terminal" evidence="1">
    <location>
        <begin position="26"/>
        <end position="156"/>
    </location>
</feature>
<dbReference type="InterPro" id="IPR000683">
    <property type="entry name" value="Gfo/Idh/MocA-like_OxRdtase_N"/>
</dbReference>
<organism evidence="2">
    <name type="scientific">uncultured Dysgonomonas sp</name>
    <dbReference type="NCBI Taxonomy" id="206096"/>
    <lineage>
        <taxon>Bacteria</taxon>
        <taxon>Pseudomonadati</taxon>
        <taxon>Bacteroidota</taxon>
        <taxon>Bacteroidia</taxon>
        <taxon>Bacteroidales</taxon>
        <taxon>Dysgonomonadaceae</taxon>
        <taxon>Dysgonomonas</taxon>
        <taxon>environmental samples</taxon>
    </lineage>
</organism>
<evidence type="ECO:0000313" key="2">
    <source>
        <dbReference type="EMBL" id="SBW04231.1"/>
    </source>
</evidence>
<dbReference type="Gene3D" id="3.40.50.720">
    <property type="entry name" value="NAD(P)-binding Rossmann-like Domain"/>
    <property type="match status" value="1"/>
</dbReference>
<dbReference type="EMBL" id="FLUM01000003">
    <property type="protein sequence ID" value="SBW04231.1"/>
    <property type="molecule type" value="Genomic_DNA"/>
</dbReference>
<dbReference type="GO" id="GO:0000166">
    <property type="term" value="F:nucleotide binding"/>
    <property type="evidence" value="ECO:0007669"/>
    <property type="project" value="InterPro"/>
</dbReference>
<proteinExistence type="predicted"/>
<dbReference type="AlphaFoldDB" id="A0A212JXQ2"/>
<reference evidence="2" key="1">
    <citation type="submission" date="2016-04" db="EMBL/GenBank/DDBJ databases">
        <authorList>
            <person name="Evans L.H."/>
            <person name="Alamgir A."/>
            <person name="Owens N."/>
            <person name="Weber N.D."/>
            <person name="Virtaneva K."/>
            <person name="Barbian K."/>
            <person name="Babar A."/>
            <person name="Rosenke K."/>
        </authorList>
    </citation>
    <scope>NUCLEOTIDE SEQUENCE</scope>
    <source>
        <strain evidence="2">86-1</strain>
    </source>
</reference>
<dbReference type="SUPFAM" id="SSF51735">
    <property type="entry name" value="NAD(P)-binding Rossmann-fold domains"/>
    <property type="match status" value="1"/>
</dbReference>
<dbReference type="PANTHER" id="PTHR43818:SF9">
    <property type="entry name" value="HYPOTHETICAL OXIDOREDUCTASE"/>
    <property type="match status" value="1"/>
</dbReference>
<dbReference type="Pfam" id="PF01408">
    <property type="entry name" value="GFO_IDH_MocA"/>
    <property type="match status" value="1"/>
</dbReference>
<dbReference type="InterPro" id="IPR050463">
    <property type="entry name" value="Gfo/Idh/MocA_oxidrdct_glycsds"/>
</dbReference>
<dbReference type="PANTHER" id="PTHR43818">
    <property type="entry name" value="BCDNA.GH03377"/>
    <property type="match status" value="1"/>
</dbReference>
<sequence>MKSRIIVISIIFLFISAGLYSQDVIKLGIIGLDTSHSPAFIKLLNDKNAPEQYRGFKIVAAYPYGSKTIESSAKRIPGYIEEAENHGVKITSSIAEMLKQVDCVLLETNDGNLHLEQALEVFKAGKPVFIDKPVAANLAEAIAIFKLAKKYNVPVFSSSALRYSPVNQEIRKGNHGKVIGADCYSPDAYEPSHADFTWYGIHGVETLYTVMGTGCTEVSRLSTKDFSVVTGVWADGRIGTFRSIRTGHNYFGGTAFCSSKVVQADGYKGYGVLLDQILQFFKTKEVPIDPEETIEIFTFMEASNESKRQNGSPVLMESILEKGKLDAERILKNLKD</sequence>
<accession>A0A212JXQ2</accession>
<dbReference type="InterPro" id="IPR036291">
    <property type="entry name" value="NAD(P)-bd_dom_sf"/>
</dbReference>